<dbReference type="Pfam" id="PF08240">
    <property type="entry name" value="ADH_N"/>
    <property type="match status" value="1"/>
</dbReference>
<dbReference type="EMBL" id="PDLN01000013">
    <property type="protein sequence ID" value="RDW68192.1"/>
    <property type="molecule type" value="Genomic_DNA"/>
</dbReference>
<sequence>MATQKAIVLQGQTKAALVTDRPIPKLRPGYLLVDVKAVALNPTDWKHREFFNTPDCLSGCDYAGVVAEVGTGYTKKWQKGDRICGVTHGANSLQQEDGAFAEKIVVKADVQMRIPDQMSFEDACTLGIAMVTIAQGLYQGLHLNLPTEPTTSGEPVLIYGGSSAMGTIGIQFAKLSGYTPITTCSPKNFDLVKSMGAVEVFDYRAPDCAEQIKKYTNNNLKLLWDSISSDASVKICSDVLAPGSIYGSLSPINPLNLPRDDVKLNHTLAYLGLGEPVEKGGTKWEDNVKDFEFFKDWLPMAESLLAQGKIKIHPTRVGKGLEGVLDGMDFMKEGKVSGVKLVYTI</sequence>
<keyword evidence="2" id="KW-0560">Oxidoreductase</keyword>
<dbReference type="SMART" id="SM00829">
    <property type="entry name" value="PKS_ER"/>
    <property type="match status" value="1"/>
</dbReference>
<dbReference type="Gene3D" id="3.40.50.720">
    <property type="entry name" value="NAD(P)-binding Rossmann-like Domain"/>
    <property type="match status" value="1"/>
</dbReference>
<protein>
    <recommendedName>
        <fullName evidence="3">Enoyl reductase (ER) domain-containing protein</fullName>
    </recommendedName>
</protein>
<evidence type="ECO:0000313" key="4">
    <source>
        <dbReference type="EMBL" id="RDW68192.1"/>
    </source>
</evidence>
<dbReference type="Pfam" id="PF00107">
    <property type="entry name" value="ADH_zinc_N"/>
    <property type="match status" value="1"/>
</dbReference>
<dbReference type="InterPro" id="IPR013154">
    <property type="entry name" value="ADH-like_N"/>
</dbReference>
<dbReference type="InterPro" id="IPR047122">
    <property type="entry name" value="Trans-enoyl_RdTase-like"/>
</dbReference>
<evidence type="ECO:0000256" key="2">
    <source>
        <dbReference type="ARBA" id="ARBA00023002"/>
    </source>
</evidence>
<name>A0A3D8R2B3_9HELO</name>
<dbReference type="AlphaFoldDB" id="A0A3D8R2B3"/>
<gene>
    <name evidence="4" type="ORF">BP5796_08849</name>
</gene>
<evidence type="ECO:0000259" key="3">
    <source>
        <dbReference type="SMART" id="SM00829"/>
    </source>
</evidence>
<dbReference type="InterPro" id="IPR013149">
    <property type="entry name" value="ADH-like_C"/>
</dbReference>
<evidence type="ECO:0000313" key="5">
    <source>
        <dbReference type="Proteomes" id="UP000256328"/>
    </source>
</evidence>
<dbReference type="PANTHER" id="PTHR45348">
    <property type="entry name" value="HYPOTHETICAL OXIDOREDUCTASE (EUROFUNG)"/>
    <property type="match status" value="1"/>
</dbReference>
<dbReference type="CDD" id="cd08249">
    <property type="entry name" value="enoyl_reductase_like"/>
    <property type="match status" value="1"/>
</dbReference>
<keyword evidence="5" id="KW-1185">Reference proteome</keyword>
<dbReference type="GO" id="GO:0016651">
    <property type="term" value="F:oxidoreductase activity, acting on NAD(P)H"/>
    <property type="evidence" value="ECO:0007669"/>
    <property type="project" value="InterPro"/>
</dbReference>
<dbReference type="InterPro" id="IPR036291">
    <property type="entry name" value="NAD(P)-bd_dom_sf"/>
</dbReference>
<dbReference type="PANTHER" id="PTHR45348:SF2">
    <property type="entry name" value="ZINC-TYPE ALCOHOL DEHYDROGENASE-LIKE PROTEIN C2E1P3.01"/>
    <property type="match status" value="1"/>
</dbReference>
<organism evidence="4 5">
    <name type="scientific">Coleophoma crateriformis</name>
    <dbReference type="NCBI Taxonomy" id="565419"/>
    <lineage>
        <taxon>Eukaryota</taxon>
        <taxon>Fungi</taxon>
        <taxon>Dikarya</taxon>
        <taxon>Ascomycota</taxon>
        <taxon>Pezizomycotina</taxon>
        <taxon>Leotiomycetes</taxon>
        <taxon>Helotiales</taxon>
        <taxon>Dermateaceae</taxon>
        <taxon>Coleophoma</taxon>
    </lineage>
</organism>
<reference evidence="4 5" key="1">
    <citation type="journal article" date="2018" name="IMA Fungus">
        <title>IMA Genome-F 9: Draft genome sequence of Annulohypoxylon stygium, Aspergillus mulundensis, Berkeleyomyces basicola (syn. Thielaviopsis basicola), Ceratocystis smalleyi, two Cercospora beticola strains, Coleophoma cylindrospora, Fusarium fracticaudum, Phialophora cf. hyalina, and Morchella septimelata.</title>
        <authorList>
            <person name="Wingfield B.D."/>
            <person name="Bills G.F."/>
            <person name="Dong Y."/>
            <person name="Huang W."/>
            <person name="Nel W.J."/>
            <person name="Swalarsk-Parry B.S."/>
            <person name="Vaghefi N."/>
            <person name="Wilken P.M."/>
            <person name="An Z."/>
            <person name="de Beer Z.W."/>
            <person name="De Vos L."/>
            <person name="Chen L."/>
            <person name="Duong T.A."/>
            <person name="Gao Y."/>
            <person name="Hammerbacher A."/>
            <person name="Kikkert J.R."/>
            <person name="Li Y."/>
            <person name="Li H."/>
            <person name="Li K."/>
            <person name="Li Q."/>
            <person name="Liu X."/>
            <person name="Ma X."/>
            <person name="Naidoo K."/>
            <person name="Pethybridge S.J."/>
            <person name="Sun J."/>
            <person name="Steenkamp E.T."/>
            <person name="van der Nest M.A."/>
            <person name="van Wyk S."/>
            <person name="Wingfield M.J."/>
            <person name="Xiong C."/>
            <person name="Yue Q."/>
            <person name="Zhang X."/>
        </authorList>
    </citation>
    <scope>NUCLEOTIDE SEQUENCE [LARGE SCALE GENOMIC DNA]</scope>
    <source>
        <strain evidence="4 5">BP5796</strain>
    </source>
</reference>
<dbReference type="OrthoDB" id="48317at2759"/>
<accession>A0A3D8R2B3</accession>
<evidence type="ECO:0000256" key="1">
    <source>
        <dbReference type="ARBA" id="ARBA00008072"/>
    </source>
</evidence>
<dbReference type="InterPro" id="IPR020843">
    <property type="entry name" value="ER"/>
</dbReference>
<dbReference type="SUPFAM" id="SSF51735">
    <property type="entry name" value="NAD(P)-binding Rossmann-fold domains"/>
    <property type="match status" value="1"/>
</dbReference>
<dbReference type="SUPFAM" id="SSF50129">
    <property type="entry name" value="GroES-like"/>
    <property type="match status" value="1"/>
</dbReference>
<dbReference type="Gene3D" id="3.90.180.10">
    <property type="entry name" value="Medium-chain alcohol dehydrogenases, catalytic domain"/>
    <property type="match status" value="1"/>
</dbReference>
<comment type="similarity">
    <text evidence="1">Belongs to the zinc-containing alcohol dehydrogenase family.</text>
</comment>
<proteinExistence type="inferred from homology"/>
<dbReference type="InterPro" id="IPR011032">
    <property type="entry name" value="GroES-like_sf"/>
</dbReference>
<dbReference type="Proteomes" id="UP000256328">
    <property type="component" value="Unassembled WGS sequence"/>
</dbReference>
<feature type="domain" description="Enoyl reductase (ER)" evidence="3">
    <location>
        <begin position="11"/>
        <end position="342"/>
    </location>
</feature>
<comment type="caution">
    <text evidence="4">The sequence shown here is derived from an EMBL/GenBank/DDBJ whole genome shotgun (WGS) entry which is preliminary data.</text>
</comment>